<keyword evidence="7" id="KW-0812">Transmembrane</keyword>
<evidence type="ECO:0000256" key="15">
    <source>
        <dbReference type="SAM" id="MobiDB-lite"/>
    </source>
</evidence>
<evidence type="ECO:0000256" key="5">
    <source>
        <dbReference type="ARBA" id="ARBA00022553"/>
    </source>
</evidence>
<dbReference type="Pfam" id="PF13185">
    <property type="entry name" value="GAF_2"/>
    <property type="match status" value="1"/>
</dbReference>
<evidence type="ECO:0000256" key="6">
    <source>
        <dbReference type="ARBA" id="ARBA00022679"/>
    </source>
</evidence>
<dbReference type="SMART" id="SM00388">
    <property type="entry name" value="HisKA"/>
    <property type="match status" value="1"/>
</dbReference>
<keyword evidence="12" id="KW-0902">Two-component regulatory system</keyword>
<evidence type="ECO:0000256" key="8">
    <source>
        <dbReference type="ARBA" id="ARBA00022741"/>
    </source>
</evidence>
<feature type="domain" description="PAS" evidence="17">
    <location>
        <begin position="168"/>
        <end position="242"/>
    </location>
</feature>
<keyword evidence="19" id="KW-1185">Reference proteome</keyword>
<dbReference type="Pfam" id="PF00512">
    <property type="entry name" value="HisKA"/>
    <property type="match status" value="1"/>
</dbReference>
<dbReference type="Proteomes" id="UP000320239">
    <property type="component" value="Unassembled WGS sequence"/>
</dbReference>
<dbReference type="Gene3D" id="3.30.565.10">
    <property type="entry name" value="Histidine kinase-like ATPase, C-terminal domain"/>
    <property type="match status" value="1"/>
</dbReference>
<dbReference type="PROSITE" id="PS50109">
    <property type="entry name" value="HIS_KIN"/>
    <property type="match status" value="1"/>
</dbReference>
<evidence type="ECO:0000256" key="13">
    <source>
        <dbReference type="ARBA" id="ARBA00023136"/>
    </source>
</evidence>
<dbReference type="EC" id="2.7.13.3" evidence="4"/>
<dbReference type="PANTHER" id="PTHR42878:SF7">
    <property type="entry name" value="SENSOR HISTIDINE KINASE GLRK"/>
    <property type="match status" value="1"/>
</dbReference>
<dbReference type="InterPro" id="IPR013656">
    <property type="entry name" value="PAS_4"/>
</dbReference>
<dbReference type="InterPro" id="IPR036890">
    <property type="entry name" value="HATPase_C_sf"/>
</dbReference>
<dbReference type="GO" id="GO:0005524">
    <property type="term" value="F:ATP binding"/>
    <property type="evidence" value="ECO:0007669"/>
    <property type="project" value="UniProtKB-KW"/>
</dbReference>
<evidence type="ECO:0000256" key="7">
    <source>
        <dbReference type="ARBA" id="ARBA00022692"/>
    </source>
</evidence>
<dbReference type="Gene3D" id="3.30.450.40">
    <property type="match status" value="1"/>
</dbReference>
<keyword evidence="11" id="KW-1133">Transmembrane helix</keyword>
<dbReference type="GO" id="GO:0000155">
    <property type="term" value="F:phosphorelay sensor kinase activity"/>
    <property type="evidence" value="ECO:0007669"/>
    <property type="project" value="InterPro"/>
</dbReference>
<reference evidence="18 19" key="1">
    <citation type="submission" date="2019-06" db="EMBL/GenBank/DDBJ databases">
        <title>Sequencing the genomes of 1000 actinobacteria strains.</title>
        <authorList>
            <person name="Klenk H.-P."/>
        </authorList>
    </citation>
    <scope>NUCLEOTIDE SEQUENCE [LARGE SCALE GENOMIC DNA]</scope>
    <source>
        <strain evidence="18 19">DSM 43866</strain>
    </source>
</reference>
<dbReference type="GO" id="GO:0007234">
    <property type="term" value="P:osmosensory signaling via phosphorelay pathway"/>
    <property type="evidence" value="ECO:0007669"/>
    <property type="project" value="TreeGrafter"/>
</dbReference>
<dbReference type="SUPFAM" id="SSF55785">
    <property type="entry name" value="PYP-like sensor domain (PAS domain)"/>
    <property type="match status" value="2"/>
</dbReference>
<dbReference type="SUPFAM" id="SSF55874">
    <property type="entry name" value="ATPase domain of HSP90 chaperone/DNA topoisomerase II/histidine kinase"/>
    <property type="match status" value="1"/>
</dbReference>
<dbReference type="InterPro" id="IPR005467">
    <property type="entry name" value="His_kinase_dom"/>
</dbReference>
<dbReference type="SMART" id="SM00091">
    <property type="entry name" value="PAS"/>
    <property type="match status" value="2"/>
</dbReference>
<keyword evidence="13" id="KW-0472">Membrane</keyword>
<evidence type="ECO:0000256" key="9">
    <source>
        <dbReference type="ARBA" id="ARBA00022777"/>
    </source>
</evidence>
<protein>
    <recommendedName>
        <fullName evidence="14">Sensor-like histidine kinase SenX3</fullName>
        <ecNumber evidence="4">2.7.13.3</ecNumber>
    </recommendedName>
</protein>
<dbReference type="Pfam" id="PF02518">
    <property type="entry name" value="HATPase_c"/>
    <property type="match status" value="1"/>
</dbReference>
<dbReference type="InterPro" id="IPR003018">
    <property type="entry name" value="GAF"/>
</dbReference>
<dbReference type="EMBL" id="VIWY01000008">
    <property type="protein sequence ID" value="TWG09418.1"/>
    <property type="molecule type" value="Genomic_DNA"/>
</dbReference>
<evidence type="ECO:0000313" key="19">
    <source>
        <dbReference type="Proteomes" id="UP000320239"/>
    </source>
</evidence>
<evidence type="ECO:0000256" key="2">
    <source>
        <dbReference type="ARBA" id="ARBA00004141"/>
    </source>
</evidence>
<evidence type="ECO:0000256" key="11">
    <source>
        <dbReference type="ARBA" id="ARBA00022989"/>
    </source>
</evidence>
<dbReference type="PROSITE" id="PS50112">
    <property type="entry name" value="PAS"/>
    <property type="match status" value="1"/>
</dbReference>
<dbReference type="Gene3D" id="1.10.287.130">
    <property type="match status" value="1"/>
</dbReference>
<proteinExistence type="predicted"/>
<evidence type="ECO:0000256" key="14">
    <source>
        <dbReference type="ARBA" id="ARBA00039401"/>
    </source>
</evidence>
<dbReference type="Pfam" id="PF13426">
    <property type="entry name" value="PAS_9"/>
    <property type="match status" value="1"/>
</dbReference>
<comment type="catalytic activity">
    <reaction evidence="1">
        <text>ATP + protein L-histidine = ADP + protein N-phospho-L-histidine.</text>
        <dbReference type="EC" id="2.7.13.3"/>
    </reaction>
</comment>
<gene>
    <name evidence="18" type="ORF">FHX34_108133</name>
</gene>
<comment type="caution">
    <text evidence="18">The sequence shown here is derived from an EMBL/GenBank/DDBJ whole genome shotgun (WGS) entry which is preliminary data.</text>
</comment>
<dbReference type="InterPro" id="IPR003661">
    <property type="entry name" value="HisK_dim/P_dom"/>
</dbReference>
<organism evidence="18 19">
    <name type="scientific">Actinoplanes teichomyceticus</name>
    <dbReference type="NCBI Taxonomy" id="1867"/>
    <lineage>
        <taxon>Bacteria</taxon>
        <taxon>Bacillati</taxon>
        <taxon>Actinomycetota</taxon>
        <taxon>Actinomycetes</taxon>
        <taxon>Micromonosporales</taxon>
        <taxon>Micromonosporaceae</taxon>
        <taxon>Actinoplanes</taxon>
    </lineage>
</organism>
<keyword evidence="8" id="KW-0547">Nucleotide-binding</keyword>
<dbReference type="InterPro" id="IPR050351">
    <property type="entry name" value="BphY/WalK/GraS-like"/>
</dbReference>
<keyword evidence="6" id="KW-0808">Transferase</keyword>
<evidence type="ECO:0000256" key="4">
    <source>
        <dbReference type="ARBA" id="ARBA00012438"/>
    </source>
</evidence>
<dbReference type="OrthoDB" id="3273043at2"/>
<dbReference type="RefSeq" id="WP_122978376.1">
    <property type="nucleotide sequence ID" value="NZ_BOMX01000173.1"/>
</dbReference>
<evidence type="ECO:0000256" key="12">
    <source>
        <dbReference type="ARBA" id="ARBA00023012"/>
    </source>
</evidence>
<comment type="subcellular location">
    <subcellularLocation>
        <location evidence="3">Cell membrane</location>
    </subcellularLocation>
    <subcellularLocation>
        <location evidence="2">Membrane</location>
        <topology evidence="2">Multi-pass membrane protein</topology>
    </subcellularLocation>
</comment>
<dbReference type="Gene3D" id="3.30.450.20">
    <property type="entry name" value="PAS domain"/>
    <property type="match status" value="2"/>
</dbReference>
<sequence length="704" mass="77698">MSESIDYQALFRSAPTAFVVLDPDLVIAEANDAYLAATARTRQELVGRPVFEAFPDNPEDPGASGVTRWGASLRRVLRERVVDVMEIQKYDIPLPGGGFDVRYWAPVNAPVFDPDGRLRWIVHRTEDVTAYVRARQGGTELAQLASELRVRTEQMEAEVFARRSLQREHEALQAVVDSLEVAVVGSDDEGHPVVFNDTARELIGPRIAEMPASEWGQRLHLYHADGRPIDTELPLLRALRGERVRDAEVVRRFPGQPQRFFRVHSRPVVGAPGVAAVVAVHDLTVTRRVARFQECELAIVRVIAEADAEAEVLGHAVELIGSLIGWDVVEFWSCDERGQVLRRVSRWADPAQQAPLRLPDVLGCGQDLPGRAWRHSQSVWVADLHTDEVTRDSGDWGSLHTALAVPVPTGPHVLGVLVCYSETIELPDDVRSEVVTGIAPLLSEFLVRRRAERLAADLDRAHEQYIALAGHEIRTPLTSIQAYTDLLLDEPDLSGDQRDMLTVMQRNAASLRAVILKLLDVAALRAGHLDVRPQPMDLAAVAREAVEHARDREDAHPIRTDIPGSARIAGDPARLRQVLDELLANALTWADDDSPVRVELRVEHGVAALSVCDTGPEIRADEHDRLFDMFYRGEEARRRGVPGSGLGLSLARAIVEQHGGTIGFSSAGDRTTTFTVRLPALRQPHPGGATVRAATTPALRDTRR</sequence>
<evidence type="ECO:0000256" key="10">
    <source>
        <dbReference type="ARBA" id="ARBA00022840"/>
    </source>
</evidence>
<dbReference type="InterPro" id="IPR000014">
    <property type="entry name" value="PAS"/>
</dbReference>
<dbReference type="CDD" id="cd00130">
    <property type="entry name" value="PAS"/>
    <property type="match status" value="1"/>
</dbReference>
<dbReference type="InterPro" id="IPR035965">
    <property type="entry name" value="PAS-like_dom_sf"/>
</dbReference>
<evidence type="ECO:0000256" key="3">
    <source>
        <dbReference type="ARBA" id="ARBA00004236"/>
    </source>
</evidence>
<keyword evidence="5" id="KW-0597">Phosphoprotein</keyword>
<dbReference type="GO" id="GO:0000156">
    <property type="term" value="F:phosphorelay response regulator activity"/>
    <property type="evidence" value="ECO:0007669"/>
    <property type="project" value="TreeGrafter"/>
</dbReference>
<dbReference type="InterPro" id="IPR003594">
    <property type="entry name" value="HATPase_dom"/>
</dbReference>
<accession>A0A561VCS7</accession>
<dbReference type="InterPro" id="IPR036097">
    <property type="entry name" value="HisK_dim/P_sf"/>
</dbReference>
<dbReference type="PANTHER" id="PTHR42878">
    <property type="entry name" value="TWO-COMPONENT HISTIDINE KINASE"/>
    <property type="match status" value="1"/>
</dbReference>
<dbReference type="AlphaFoldDB" id="A0A561VCS7"/>
<dbReference type="CDD" id="cd00082">
    <property type="entry name" value="HisKA"/>
    <property type="match status" value="1"/>
</dbReference>
<dbReference type="InterPro" id="IPR004358">
    <property type="entry name" value="Sig_transdc_His_kin-like_C"/>
</dbReference>
<name>A0A561VCS7_ACTTI</name>
<dbReference type="SMART" id="SM00387">
    <property type="entry name" value="HATPase_c"/>
    <property type="match status" value="1"/>
</dbReference>
<evidence type="ECO:0000256" key="1">
    <source>
        <dbReference type="ARBA" id="ARBA00000085"/>
    </source>
</evidence>
<keyword evidence="9 18" id="KW-0418">Kinase</keyword>
<dbReference type="GO" id="GO:0005886">
    <property type="term" value="C:plasma membrane"/>
    <property type="evidence" value="ECO:0007669"/>
    <property type="project" value="UniProtKB-SubCell"/>
</dbReference>
<dbReference type="Pfam" id="PF08448">
    <property type="entry name" value="PAS_4"/>
    <property type="match status" value="1"/>
</dbReference>
<feature type="region of interest" description="Disordered" evidence="15">
    <location>
        <begin position="682"/>
        <end position="704"/>
    </location>
</feature>
<evidence type="ECO:0000259" key="16">
    <source>
        <dbReference type="PROSITE" id="PS50109"/>
    </source>
</evidence>
<evidence type="ECO:0000313" key="18">
    <source>
        <dbReference type="EMBL" id="TWG09418.1"/>
    </source>
</evidence>
<keyword evidence="10" id="KW-0067">ATP-binding</keyword>
<dbReference type="InterPro" id="IPR029016">
    <property type="entry name" value="GAF-like_dom_sf"/>
</dbReference>
<dbReference type="GO" id="GO:0030295">
    <property type="term" value="F:protein kinase activator activity"/>
    <property type="evidence" value="ECO:0007669"/>
    <property type="project" value="TreeGrafter"/>
</dbReference>
<dbReference type="SUPFAM" id="SSF55781">
    <property type="entry name" value="GAF domain-like"/>
    <property type="match status" value="1"/>
</dbReference>
<evidence type="ECO:0000259" key="17">
    <source>
        <dbReference type="PROSITE" id="PS50112"/>
    </source>
</evidence>
<dbReference type="SUPFAM" id="SSF47384">
    <property type="entry name" value="Homodimeric domain of signal transducing histidine kinase"/>
    <property type="match status" value="1"/>
</dbReference>
<dbReference type="CDD" id="cd00075">
    <property type="entry name" value="HATPase"/>
    <property type="match status" value="1"/>
</dbReference>
<dbReference type="PRINTS" id="PR00344">
    <property type="entry name" value="BCTRLSENSOR"/>
</dbReference>
<feature type="domain" description="Histidine kinase" evidence="16">
    <location>
        <begin position="468"/>
        <end position="682"/>
    </location>
</feature>